<accession>A0ABT1J247</accession>
<keyword evidence="1" id="KW-0812">Transmembrane</keyword>
<dbReference type="RefSeq" id="WP_253800101.1">
    <property type="nucleotide sequence ID" value="NZ_BAAAUB010000009.1"/>
</dbReference>
<feature type="transmembrane region" description="Helical" evidence="1">
    <location>
        <begin position="48"/>
        <end position="70"/>
    </location>
</feature>
<sequence length="197" mass="20653">MTTHEDVYECRYGWTPKAIRKRRSAVVGVGVGVSALVVGAVSGGVLGWVVVALGVLAVVTAGLSVGMTSASVRGGRVALRVDAEGVLLGGYPLRYEQGCARVPWNEITAVELWVQATGGMPYVGVHRLTGAPALPSGTENPAAIRAAERAAGRPWELITASRPVHLWQLDTQLLLETIGRHAPNVVITVDPAFPSDG</sequence>
<keyword evidence="1" id="KW-0472">Membrane</keyword>
<gene>
    <name evidence="2" type="ORF">FHR36_004663</name>
</gene>
<feature type="transmembrane region" description="Helical" evidence="1">
    <location>
        <begin position="25"/>
        <end position="42"/>
    </location>
</feature>
<name>A0ABT1J247_9ACTN</name>
<keyword evidence="3" id="KW-1185">Reference proteome</keyword>
<reference evidence="2 3" key="1">
    <citation type="submission" date="2022-06" db="EMBL/GenBank/DDBJ databases">
        <title>Sequencing the genomes of 1000 actinobacteria strains.</title>
        <authorList>
            <person name="Klenk H.-P."/>
        </authorList>
    </citation>
    <scope>NUCLEOTIDE SEQUENCE [LARGE SCALE GENOMIC DNA]</scope>
    <source>
        <strain evidence="2 3">DSM 41656</strain>
    </source>
</reference>
<organism evidence="2 3">
    <name type="scientific">Kitasatospora paracochleata</name>
    <dbReference type="NCBI Taxonomy" id="58354"/>
    <lineage>
        <taxon>Bacteria</taxon>
        <taxon>Bacillati</taxon>
        <taxon>Actinomycetota</taxon>
        <taxon>Actinomycetes</taxon>
        <taxon>Kitasatosporales</taxon>
        <taxon>Streptomycetaceae</taxon>
        <taxon>Kitasatospora</taxon>
    </lineage>
</organism>
<keyword evidence="1" id="KW-1133">Transmembrane helix</keyword>
<dbReference type="Proteomes" id="UP001206483">
    <property type="component" value="Unassembled WGS sequence"/>
</dbReference>
<comment type="caution">
    <text evidence="2">The sequence shown here is derived from an EMBL/GenBank/DDBJ whole genome shotgun (WGS) entry which is preliminary data.</text>
</comment>
<dbReference type="EMBL" id="JAMZDX010000004">
    <property type="protein sequence ID" value="MCP2311500.1"/>
    <property type="molecule type" value="Genomic_DNA"/>
</dbReference>
<evidence type="ECO:0000256" key="1">
    <source>
        <dbReference type="SAM" id="Phobius"/>
    </source>
</evidence>
<evidence type="ECO:0000313" key="2">
    <source>
        <dbReference type="EMBL" id="MCP2311500.1"/>
    </source>
</evidence>
<protein>
    <submittedName>
        <fullName evidence="2">Uncharacterized protein</fullName>
    </submittedName>
</protein>
<proteinExistence type="predicted"/>
<evidence type="ECO:0000313" key="3">
    <source>
        <dbReference type="Proteomes" id="UP001206483"/>
    </source>
</evidence>